<dbReference type="InterPro" id="IPR001199">
    <property type="entry name" value="Cyt_B5-like_heme/steroid-bd"/>
</dbReference>
<dbReference type="GO" id="GO:0016020">
    <property type="term" value="C:membrane"/>
    <property type="evidence" value="ECO:0007669"/>
    <property type="project" value="TreeGrafter"/>
</dbReference>
<dbReference type="GO" id="GO:0020037">
    <property type="term" value="F:heme binding"/>
    <property type="evidence" value="ECO:0007669"/>
    <property type="project" value="InterPro"/>
</dbReference>
<dbReference type="UniPathway" id="UPA00658"/>
<dbReference type="InterPro" id="IPR012171">
    <property type="entry name" value="Fatty_acid_desaturase"/>
</dbReference>
<keyword evidence="8" id="KW-1133">Transmembrane helix</keyword>
<dbReference type="RefSeq" id="XP_019614509.1">
    <property type="nucleotide sequence ID" value="XM_019758950.1"/>
</dbReference>
<dbReference type="AlphaFoldDB" id="A0A6P4XV65"/>
<dbReference type="Gene3D" id="3.10.120.10">
    <property type="entry name" value="Cytochrome b5-like heme/steroid binding domain"/>
    <property type="match status" value="1"/>
</dbReference>
<evidence type="ECO:0000256" key="2">
    <source>
        <dbReference type="ARBA" id="ARBA00022516"/>
    </source>
</evidence>
<evidence type="ECO:0000256" key="1">
    <source>
        <dbReference type="ARBA" id="ARBA00005105"/>
    </source>
</evidence>
<feature type="transmembrane region" description="Helical" evidence="8">
    <location>
        <begin position="123"/>
        <end position="144"/>
    </location>
</feature>
<dbReference type="PANTHER" id="PTHR19353">
    <property type="entry name" value="FATTY ACID DESATURASE 2"/>
    <property type="match status" value="1"/>
</dbReference>
<organism evidence="10 11">
    <name type="scientific">Branchiostoma belcheri</name>
    <name type="common">Amphioxus</name>
    <dbReference type="NCBI Taxonomy" id="7741"/>
    <lineage>
        <taxon>Eukaryota</taxon>
        <taxon>Metazoa</taxon>
        <taxon>Chordata</taxon>
        <taxon>Cephalochordata</taxon>
        <taxon>Leptocardii</taxon>
        <taxon>Amphioxiformes</taxon>
        <taxon>Branchiostomatidae</taxon>
        <taxon>Branchiostoma</taxon>
    </lineage>
</organism>
<dbReference type="RefSeq" id="XP_019614511.1">
    <property type="nucleotide sequence ID" value="XM_019758952.1"/>
</dbReference>
<name>A0A6P4XV65_BRABE</name>
<keyword evidence="10" id="KW-1185">Reference proteome</keyword>
<evidence type="ECO:0000256" key="4">
    <source>
        <dbReference type="ARBA" id="ARBA00022723"/>
    </source>
</evidence>
<evidence type="ECO:0000313" key="10">
    <source>
        <dbReference type="Proteomes" id="UP000515135"/>
    </source>
</evidence>
<keyword evidence="3" id="KW-0349">Heme</keyword>
<keyword evidence="8" id="KW-0812">Transmembrane</keyword>
<keyword evidence="8" id="KW-0472">Membrane</keyword>
<feature type="domain" description="Cytochrome b5 heme-binding" evidence="9">
    <location>
        <begin position="9"/>
        <end position="94"/>
    </location>
</feature>
<gene>
    <name evidence="11 12 13" type="primary">LOC109462408</name>
</gene>
<dbReference type="PROSITE" id="PS50255">
    <property type="entry name" value="CYTOCHROME_B5_2"/>
    <property type="match status" value="1"/>
</dbReference>
<dbReference type="Proteomes" id="UP000515135">
    <property type="component" value="Unplaced"/>
</dbReference>
<dbReference type="GO" id="GO:0046872">
    <property type="term" value="F:metal ion binding"/>
    <property type="evidence" value="ECO:0007669"/>
    <property type="project" value="UniProtKB-KW"/>
</dbReference>
<keyword evidence="7" id="KW-0275">Fatty acid biosynthesis</keyword>
<protein>
    <submittedName>
        <fullName evidence="11 12">Sphingolipid 10-desaturase-like</fullName>
    </submittedName>
</protein>
<evidence type="ECO:0000313" key="12">
    <source>
        <dbReference type="RefSeq" id="XP_019614510.1"/>
    </source>
</evidence>
<evidence type="ECO:0000256" key="7">
    <source>
        <dbReference type="ARBA" id="ARBA00023160"/>
    </source>
</evidence>
<evidence type="ECO:0000256" key="5">
    <source>
        <dbReference type="ARBA" id="ARBA00022832"/>
    </source>
</evidence>
<feature type="transmembrane region" description="Helical" evidence="8">
    <location>
        <begin position="287"/>
        <end position="305"/>
    </location>
</feature>
<dbReference type="PROSITE" id="PS00191">
    <property type="entry name" value="CYTOCHROME_B5_1"/>
    <property type="match status" value="1"/>
</dbReference>
<keyword evidence="7" id="KW-0443">Lipid metabolism</keyword>
<dbReference type="GeneID" id="109462408"/>
<evidence type="ECO:0000256" key="8">
    <source>
        <dbReference type="SAM" id="Phobius"/>
    </source>
</evidence>
<dbReference type="KEGG" id="bbel:109462408"/>
<evidence type="ECO:0000256" key="6">
    <source>
        <dbReference type="ARBA" id="ARBA00023004"/>
    </source>
</evidence>
<dbReference type="InterPro" id="IPR005804">
    <property type="entry name" value="FA_desaturase_dom"/>
</dbReference>
<dbReference type="OrthoDB" id="260091at2759"/>
<dbReference type="RefSeq" id="XP_019614510.1">
    <property type="nucleotide sequence ID" value="XM_019758951.1"/>
</dbReference>
<reference evidence="11 12" key="1">
    <citation type="submission" date="2025-04" db="UniProtKB">
        <authorList>
            <consortium name="RefSeq"/>
        </authorList>
    </citation>
    <scope>IDENTIFICATION</scope>
    <source>
        <tissue evidence="11 12">Gonad</tissue>
    </source>
</reference>
<keyword evidence="6" id="KW-0408">Iron</keyword>
<sequence length="435" mass="51006">MGAYKEHMETVLTQRQKAADSSGPTPNGLAADRKVVGVAGKWYDVTTFIDRHPGGDILKYFLNKDATDIFRSTHPVSGVSEKYLKALKVVGTYKYDFSADPFNQDMRGLYERLLKEGYYKTNLFWYARKAAVCALIFAAVVWLVVGFQQTWVHCLAGVLLAMFWQQIGFMMHDLMHHQIFETQKVTNLVGTFVGSVCFGVSANWWRDEHWVHHMLTNTICYKTDFQDPQVFEPTWAQNAMLFPLMKTKFQAFLIQIQHIIFIPACMIGGRIDAIIGSYKDEKEFRQFIAFGLHWMWMCALLSLLPTWQERAMFYTIAAFGEGLLHIQILINHYAKDIYLKDELHQMEFYRYQTEQNINISNPWWMDWFHGGLNFHIEHHCFPRVPRHNLREVADMIQEICRKHSVPYDSSPFTTVIWRTLNTLYNMKFLFKIDPR</sequence>
<dbReference type="SUPFAM" id="SSF55856">
    <property type="entry name" value="Cytochrome b5-like heme/steroid binding domain"/>
    <property type="match status" value="1"/>
</dbReference>
<dbReference type="InterPro" id="IPR036400">
    <property type="entry name" value="Cyt_B5-like_heme/steroid_sf"/>
</dbReference>
<dbReference type="CDD" id="cd03506">
    <property type="entry name" value="Delta6-FADS-like"/>
    <property type="match status" value="1"/>
</dbReference>
<feature type="transmembrane region" description="Helical" evidence="8">
    <location>
        <begin position="249"/>
        <end position="267"/>
    </location>
</feature>
<feature type="transmembrane region" description="Helical" evidence="8">
    <location>
        <begin position="311"/>
        <end position="330"/>
    </location>
</feature>
<comment type="pathway">
    <text evidence="1">Lipid metabolism; polyunsaturated fatty acid biosynthesis.</text>
</comment>
<dbReference type="InterPro" id="IPR018506">
    <property type="entry name" value="Cyt_B5_heme-BS"/>
</dbReference>
<feature type="transmembrane region" description="Helical" evidence="8">
    <location>
        <begin position="188"/>
        <end position="205"/>
    </location>
</feature>
<evidence type="ECO:0000313" key="13">
    <source>
        <dbReference type="RefSeq" id="XP_019614511.1"/>
    </source>
</evidence>
<dbReference type="Pfam" id="PF00487">
    <property type="entry name" value="FA_desaturase"/>
    <property type="match status" value="1"/>
</dbReference>
<evidence type="ECO:0000256" key="3">
    <source>
        <dbReference type="ARBA" id="ARBA00022617"/>
    </source>
</evidence>
<proteinExistence type="predicted"/>
<dbReference type="SMART" id="SM01117">
    <property type="entry name" value="Cyt-b5"/>
    <property type="match status" value="1"/>
</dbReference>
<feature type="transmembrane region" description="Helical" evidence="8">
    <location>
        <begin position="150"/>
        <end position="167"/>
    </location>
</feature>
<accession>A0A6P4XV65</accession>
<dbReference type="GO" id="GO:0016717">
    <property type="term" value="F:oxidoreductase activity, acting on paired donors, with oxidation of a pair of donors resulting in the reduction of molecular oxygen to two molecules of water"/>
    <property type="evidence" value="ECO:0007669"/>
    <property type="project" value="TreeGrafter"/>
</dbReference>
<dbReference type="PIRSF" id="PIRSF015921">
    <property type="entry name" value="FA_sphinglp_des"/>
    <property type="match status" value="1"/>
</dbReference>
<evidence type="ECO:0000259" key="9">
    <source>
        <dbReference type="PROSITE" id="PS50255"/>
    </source>
</evidence>
<dbReference type="PANTHER" id="PTHR19353:SF82">
    <property type="entry name" value="CYTOCHROME B5 HEME-BINDING DOMAIN-CONTAINING PROTEIN"/>
    <property type="match status" value="1"/>
</dbReference>
<keyword evidence="4" id="KW-0479">Metal-binding</keyword>
<keyword evidence="5" id="KW-0276">Fatty acid metabolism</keyword>
<evidence type="ECO:0000313" key="11">
    <source>
        <dbReference type="RefSeq" id="XP_019614509.1"/>
    </source>
</evidence>
<keyword evidence="2" id="KW-0444">Lipid biosynthesis</keyword>
<dbReference type="GO" id="GO:0006636">
    <property type="term" value="P:unsaturated fatty acid biosynthetic process"/>
    <property type="evidence" value="ECO:0007669"/>
    <property type="project" value="UniProtKB-UniPathway"/>
</dbReference>
<dbReference type="Pfam" id="PF00173">
    <property type="entry name" value="Cyt-b5"/>
    <property type="match status" value="1"/>
</dbReference>